<dbReference type="Proteomes" id="UP001165267">
    <property type="component" value="Unassembled WGS sequence"/>
</dbReference>
<dbReference type="InterPro" id="IPR001624">
    <property type="entry name" value="FliE"/>
</dbReference>
<comment type="similarity">
    <text evidence="2 4">Belongs to the FliE family.</text>
</comment>
<evidence type="ECO:0000313" key="6">
    <source>
        <dbReference type="Proteomes" id="UP001165267"/>
    </source>
</evidence>
<keyword evidence="5" id="KW-0969">Cilium</keyword>
<evidence type="ECO:0000313" key="5">
    <source>
        <dbReference type="EMBL" id="MCR2745462.1"/>
    </source>
</evidence>
<dbReference type="PANTHER" id="PTHR34653:SF1">
    <property type="entry name" value="FLAGELLAR HOOK-BASAL BODY COMPLEX PROTEIN FLIE"/>
    <property type="match status" value="1"/>
</dbReference>
<organism evidence="5 6">
    <name type="scientific">Limnobacter parvus</name>
    <dbReference type="NCBI Taxonomy" id="2939690"/>
    <lineage>
        <taxon>Bacteria</taxon>
        <taxon>Pseudomonadati</taxon>
        <taxon>Pseudomonadota</taxon>
        <taxon>Betaproteobacteria</taxon>
        <taxon>Burkholderiales</taxon>
        <taxon>Burkholderiaceae</taxon>
        <taxon>Limnobacter</taxon>
    </lineage>
</organism>
<keyword evidence="6" id="KW-1185">Reference proteome</keyword>
<dbReference type="Pfam" id="PF02049">
    <property type="entry name" value="FliE"/>
    <property type="match status" value="1"/>
</dbReference>
<proteinExistence type="inferred from homology"/>
<evidence type="ECO:0000256" key="1">
    <source>
        <dbReference type="ARBA" id="ARBA00004117"/>
    </source>
</evidence>
<name>A0ABT1XDU3_9BURK</name>
<evidence type="ECO:0000256" key="4">
    <source>
        <dbReference type="HAMAP-Rule" id="MF_00724"/>
    </source>
</evidence>
<reference evidence="5" key="1">
    <citation type="submission" date="2022-07" db="EMBL/GenBank/DDBJ databases">
        <authorList>
            <person name="Xamxidin M."/>
        </authorList>
    </citation>
    <scope>NUCLEOTIDE SEQUENCE</scope>
    <source>
        <strain evidence="5">YS8-69</strain>
    </source>
</reference>
<gene>
    <name evidence="4" type="primary">fliE</name>
    <name evidence="5" type="ORF">NSP04_02225</name>
</gene>
<dbReference type="PANTHER" id="PTHR34653">
    <property type="match status" value="1"/>
</dbReference>
<keyword evidence="3 4" id="KW-0975">Bacterial flagellum</keyword>
<evidence type="ECO:0000256" key="3">
    <source>
        <dbReference type="ARBA" id="ARBA00023143"/>
    </source>
</evidence>
<dbReference type="PRINTS" id="PR01006">
    <property type="entry name" value="FLGHOOKFLIE"/>
</dbReference>
<protein>
    <recommendedName>
        <fullName evidence="4">Flagellar hook-basal body complex protein FliE</fullName>
    </recommendedName>
</protein>
<dbReference type="EMBL" id="JANKHG010000005">
    <property type="protein sequence ID" value="MCR2745462.1"/>
    <property type="molecule type" value="Genomic_DNA"/>
</dbReference>
<keyword evidence="5" id="KW-0282">Flagellum</keyword>
<accession>A0ABT1XDU3</accession>
<dbReference type="RefSeq" id="WP_257510714.1">
    <property type="nucleotide sequence ID" value="NZ_JANKHG010000005.1"/>
</dbReference>
<dbReference type="HAMAP" id="MF_00724">
    <property type="entry name" value="FliE"/>
    <property type="match status" value="1"/>
</dbReference>
<sequence length="110" mass="11476">MIDKMGAVSGLSGLLSSAVTDALKGSPLAGKPQPLDQASFADAISKALESASMAADKSAEMGKRLQMDDPTASIEETVIAMNTSSLQFTAVVQARNKILQAYNDIMNMPV</sequence>
<keyword evidence="5" id="KW-0966">Cell projection</keyword>
<comment type="subcellular location">
    <subcellularLocation>
        <location evidence="1 4">Bacterial flagellum basal body</location>
    </subcellularLocation>
</comment>
<comment type="caution">
    <text evidence="5">The sequence shown here is derived from an EMBL/GenBank/DDBJ whole genome shotgun (WGS) entry which is preliminary data.</text>
</comment>
<evidence type="ECO:0000256" key="2">
    <source>
        <dbReference type="ARBA" id="ARBA00009272"/>
    </source>
</evidence>